<dbReference type="AlphaFoldDB" id="A0A0A9A6Y6"/>
<organism evidence="1">
    <name type="scientific">Arundo donax</name>
    <name type="common">Giant reed</name>
    <name type="synonym">Donax arundinaceus</name>
    <dbReference type="NCBI Taxonomy" id="35708"/>
    <lineage>
        <taxon>Eukaryota</taxon>
        <taxon>Viridiplantae</taxon>
        <taxon>Streptophyta</taxon>
        <taxon>Embryophyta</taxon>
        <taxon>Tracheophyta</taxon>
        <taxon>Spermatophyta</taxon>
        <taxon>Magnoliopsida</taxon>
        <taxon>Liliopsida</taxon>
        <taxon>Poales</taxon>
        <taxon>Poaceae</taxon>
        <taxon>PACMAD clade</taxon>
        <taxon>Arundinoideae</taxon>
        <taxon>Arundineae</taxon>
        <taxon>Arundo</taxon>
    </lineage>
</organism>
<evidence type="ECO:0000313" key="1">
    <source>
        <dbReference type="EMBL" id="JAD47444.1"/>
    </source>
</evidence>
<protein>
    <submittedName>
        <fullName evidence="1">Uncharacterized protein</fullName>
    </submittedName>
</protein>
<name>A0A0A9A6Y6_ARUDO</name>
<reference evidence="1" key="1">
    <citation type="submission" date="2014-09" db="EMBL/GenBank/DDBJ databases">
        <authorList>
            <person name="Magalhaes I.L.F."/>
            <person name="Oliveira U."/>
            <person name="Santos F.R."/>
            <person name="Vidigal T.H.D.A."/>
            <person name="Brescovit A.D."/>
            <person name="Santos A.J."/>
        </authorList>
    </citation>
    <scope>NUCLEOTIDE SEQUENCE</scope>
    <source>
        <tissue evidence="1">Shoot tissue taken approximately 20 cm above the soil surface</tissue>
    </source>
</reference>
<proteinExistence type="predicted"/>
<reference evidence="1" key="2">
    <citation type="journal article" date="2015" name="Data Brief">
        <title>Shoot transcriptome of the giant reed, Arundo donax.</title>
        <authorList>
            <person name="Barrero R.A."/>
            <person name="Guerrero F.D."/>
            <person name="Moolhuijzen P."/>
            <person name="Goolsby J.A."/>
            <person name="Tidwell J."/>
            <person name="Bellgard S.E."/>
            <person name="Bellgard M.I."/>
        </authorList>
    </citation>
    <scope>NUCLEOTIDE SEQUENCE</scope>
    <source>
        <tissue evidence="1">Shoot tissue taken approximately 20 cm above the soil surface</tissue>
    </source>
</reference>
<sequence>MISLSLCLWRFSNNLGLVNCSHLKMVSSVVKTHLHHCL</sequence>
<dbReference type="EMBL" id="GBRH01250451">
    <property type="protein sequence ID" value="JAD47444.1"/>
    <property type="molecule type" value="Transcribed_RNA"/>
</dbReference>
<accession>A0A0A9A6Y6</accession>